<dbReference type="PANTHER" id="PTHR42852">
    <property type="entry name" value="THIOL:DISULFIDE INTERCHANGE PROTEIN DSBE"/>
    <property type="match status" value="1"/>
</dbReference>
<dbReference type="Proteomes" id="UP000289411">
    <property type="component" value="Unassembled WGS sequence"/>
</dbReference>
<dbReference type="SUPFAM" id="SSF52833">
    <property type="entry name" value="Thioredoxin-like"/>
    <property type="match status" value="1"/>
</dbReference>
<dbReference type="GO" id="GO:0015036">
    <property type="term" value="F:disulfide oxidoreductase activity"/>
    <property type="evidence" value="ECO:0007669"/>
    <property type="project" value="UniProtKB-ARBA"/>
</dbReference>
<dbReference type="CDD" id="cd02966">
    <property type="entry name" value="TlpA_like_family"/>
    <property type="match status" value="1"/>
</dbReference>
<dbReference type="InterPro" id="IPR013766">
    <property type="entry name" value="Thioredoxin_domain"/>
</dbReference>
<evidence type="ECO:0000313" key="6">
    <source>
        <dbReference type="EMBL" id="RYB02508.1"/>
    </source>
</evidence>
<feature type="domain" description="Thioredoxin" evidence="5">
    <location>
        <begin position="73"/>
        <end position="219"/>
    </location>
</feature>
<feature type="transmembrane region" description="Helical" evidence="4">
    <location>
        <begin position="21"/>
        <end position="39"/>
    </location>
</feature>
<evidence type="ECO:0000313" key="7">
    <source>
        <dbReference type="Proteomes" id="UP000289411"/>
    </source>
</evidence>
<evidence type="ECO:0000256" key="1">
    <source>
        <dbReference type="ARBA" id="ARBA00004196"/>
    </source>
</evidence>
<reference evidence="6 7" key="2">
    <citation type="submission" date="2019-02" db="EMBL/GenBank/DDBJ databases">
        <title>'Lichenibacterium ramalinii' gen. nov. sp. nov., 'Lichenibacterium minor' gen. nov. sp. nov.</title>
        <authorList>
            <person name="Pankratov T."/>
        </authorList>
    </citation>
    <scope>NUCLEOTIDE SEQUENCE [LARGE SCALE GENOMIC DNA]</scope>
    <source>
        <strain evidence="6 7">RmlP001</strain>
    </source>
</reference>
<keyword evidence="4" id="KW-0812">Transmembrane</keyword>
<dbReference type="GO" id="GO:0030313">
    <property type="term" value="C:cell envelope"/>
    <property type="evidence" value="ECO:0007669"/>
    <property type="project" value="UniProtKB-SubCell"/>
</dbReference>
<keyword evidence="4" id="KW-0472">Membrane</keyword>
<dbReference type="Pfam" id="PF08534">
    <property type="entry name" value="Redoxin"/>
    <property type="match status" value="1"/>
</dbReference>
<accession>A0A4Q2R776</accession>
<organism evidence="6 7">
    <name type="scientific">Lichenibacterium ramalinae</name>
    <dbReference type="NCBI Taxonomy" id="2316527"/>
    <lineage>
        <taxon>Bacteria</taxon>
        <taxon>Pseudomonadati</taxon>
        <taxon>Pseudomonadota</taxon>
        <taxon>Alphaproteobacteria</taxon>
        <taxon>Hyphomicrobiales</taxon>
        <taxon>Lichenihabitantaceae</taxon>
        <taxon>Lichenibacterium</taxon>
    </lineage>
</organism>
<dbReference type="EMBL" id="QYBC01000019">
    <property type="protein sequence ID" value="RYB02508.1"/>
    <property type="molecule type" value="Genomic_DNA"/>
</dbReference>
<dbReference type="InterPro" id="IPR036249">
    <property type="entry name" value="Thioredoxin-like_sf"/>
</dbReference>
<sequence>MAEATEPAPNPASPRRGRKRAALGAVAGLGIVAVVYGVAVPGKGGAAACPAAAGTTARLDPLVRGEVAALGLAQPARAEPEISFRTPEGQPTTLAAFRGKALLVNLWATWCVPCRKEMPALNALQRQQGGGDFQVVAVNVDTARLDRPAAFLKENGITDLALYADPSADVLQSLKAQGGLLGLPTTLLIDRNGCELGRMAGPADWASPDGQAVIRALKG</sequence>
<evidence type="ECO:0000256" key="4">
    <source>
        <dbReference type="SAM" id="Phobius"/>
    </source>
</evidence>
<dbReference type="AlphaFoldDB" id="A0A4Q2R776"/>
<proteinExistence type="predicted"/>
<evidence type="ECO:0000259" key="5">
    <source>
        <dbReference type="PROSITE" id="PS51352"/>
    </source>
</evidence>
<name>A0A4Q2R776_9HYPH</name>
<dbReference type="NCBIfam" id="NF047696">
    <property type="entry name" value="ThlDiSintTplARhiz"/>
    <property type="match status" value="1"/>
</dbReference>
<protein>
    <submittedName>
        <fullName evidence="6">TlpA family protein disulfide reductase</fullName>
    </submittedName>
</protein>
<comment type="subcellular location">
    <subcellularLocation>
        <location evidence="1">Cell envelope</location>
    </subcellularLocation>
</comment>
<dbReference type="OrthoDB" id="9799347at2"/>
<dbReference type="PROSITE" id="PS51352">
    <property type="entry name" value="THIOREDOXIN_2"/>
    <property type="match status" value="1"/>
</dbReference>
<keyword evidence="4" id="KW-1133">Transmembrane helix</keyword>
<dbReference type="InterPro" id="IPR017937">
    <property type="entry name" value="Thioredoxin_CS"/>
</dbReference>
<dbReference type="InterPro" id="IPR013740">
    <property type="entry name" value="Redoxin"/>
</dbReference>
<dbReference type="PROSITE" id="PS00194">
    <property type="entry name" value="THIOREDOXIN_1"/>
    <property type="match status" value="1"/>
</dbReference>
<evidence type="ECO:0000256" key="2">
    <source>
        <dbReference type="ARBA" id="ARBA00022748"/>
    </source>
</evidence>
<keyword evidence="7" id="KW-1185">Reference proteome</keyword>
<comment type="caution">
    <text evidence="6">The sequence shown here is derived from an EMBL/GenBank/DDBJ whole genome shotgun (WGS) entry which is preliminary data.</text>
</comment>
<dbReference type="PANTHER" id="PTHR42852:SF18">
    <property type="entry name" value="CHROMOSOME UNDETERMINED SCAFFOLD_47, WHOLE GENOME SHOTGUN SEQUENCE"/>
    <property type="match status" value="1"/>
</dbReference>
<dbReference type="Gene3D" id="3.40.30.10">
    <property type="entry name" value="Glutaredoxin"/>
    <property type="match status" value="1"/>
</dbReference>
<gene>
    <name evidence="6" type="ORF">D3272_20300</name>
</gene>
<reference evidence="6 7" key="1">
    <citation type="submission" date="2018-09" db="EMBL/GenBank/DDBJ databases">
        <authorList>
            <person name="Grouzdev D.S."/>
            <person name="Krutkina M.S."/>
        </authorList>
    </citation>
    <scope>NUCLEOTIDE SEQUENCE [LARGE SCALE GENOMIC DNA]</scope>
    <source>
        <strain evidence="6 7">RmlP001</strain>
    </source>
</reference>
<dbReference type="GO" id="GO:0017004">
    <property type="term" value="P:cytochrome complex assembly"/>
    <property type="evidence" value="ECO:0007669"/>
    <property type="project" value="UniProtKB-KW"/>
</dbReference>
<keyword evidence="2" id="KW-0201">Cytochrome c-type biogenesis</keyword>
<keyword evidence="3" id="KW-0676">Redox-active center</keyword>
<dbReference type="RefSeq" id="WP_129221040.1">
    <property type="nucleotide sequence ID" value="NZ_QYBC01000019.1"/>
</dbReference>
<dbReference type="InterPro" id="IPR050553">
    <property type="entry name" value="Thioredoxin_ResA/DsbE_sf"/>
</dbReference>
<evidence type="ECO:0000256" key="3">
    <source>
        <dbReference type="ARBA" id="ARBA00023284"/>
    </source>
</evidence>